<dbReference type="GO" id="GO:0000155">
    <property type="term" value="F:phosphorelay sensor kinase activity"/>
    <property type="evidence" value="ECO:0007669"/>
    <property type="project" value="InterPro"/>
</dbReference>
<dbReference type="SUPFAM" id="SSF47384">
    <property type="entry name" value="Homodimeric domain of signal transducing histidine kinase"/>
    <property type="match status" value="1"/>
</dbReference>
<keyword evidence="9 13" id="KW-1133">Transmembrane helix</keyword>
<dbReference type="InterPro" id="IPR050980">
    <property type="entry name" value="2C_sensor_his_kinase"/>
</dbReference>
<evidence type="ECO:0000256" key="3">
    <source>
        <dbReference type="ARBA" id="ARBA00012438"/>
    </source>
</evidence>
<evidence type="ECO:0000256" key="11">
    <source>
        <dbReference type="ARBA" id="ARBA00023136"/>
    </source>
</evidence>
<dbReference type="GO" id="GO:0005886">
    <property type="term" value="C:plasma membrane"/>
    <property type="evidence" value="ECO:0007669"/>
    <property type="project" value="UniProtKB-SubCell"/>
</dbReference>
<dbReference type="EMBL" id="FOQH01000013">
    <property type="protein sequence ID" value="SFJ08978.1"/>
    <property type="molecule type" value="Genomic_DNA"/>
</dbReference>
<dbReference type="PANTHER" id="PTHR44936:SF5">
    <property type="entry name" value="SENSOR HISTIDINE KINASE ENVZ"/>
    <property type="match status" value="1"/>
</dbReference>
<dbReference type="InterPro" id="IPR005467">
    <property type="entry name" value="His_kinase_dom"/>
</dbReference>
<dbReference type="OrthoDB" id="9804645at2"/>
<dbReference type="InterPro" id="IPR036890">
    <property type="entry name" value="HATPase_C_sf"/>
</dbReference>
<dbReference type="AlphaFoldDB" id="A0A1I3NHY9"/>
<evidence type="ECO:0000256" key="7">
    <source>
        <dbReference type="ARBA" id="ARBA00022692"/>
    </source>
</evidence>
<feature type="domain" description="Histidine kinase" evidence="14">
    <location>
        <begin position="310"/>
        <end position="528"/>
    </location>
</feature>
<keyword evidence="11 13" id="KW-0472">Membrane</keyword>
<evidence type="ECO:0000256" key="10">
    <source>
        <dbReference type="ARBA" id="ARBA00023012"/>
    </source>
</evidence>
<dbReference type="Proteomes" id="UP000199377">
    <property type="component" value="Unassembled WGS sequence"/>
</dbReference>
<keyword evidence="4" id="KW-1003">Cell membrane</keyword>
<feature type="region of interest" description="Disordered" evidence="12">
    <location>
        <begin position="1"/>
        <end position="60"/>
    </location>
</feature>
<keyword evidence="6" id="KW-0808">Transferase</keyword>
<dbReference type="Pfam" id="PF02518">
    <property type="entry name" value="HATPase_c"/>
    <property type="match status" value="1"/>
</dbReference>
<dbReference type="InterPro" id="IPR003661">
    <property type="entry name" value="HisK_dim/P_dom"/>
</dbReference>
<name>A0A1I3NHY9_9RHOB</name>
<reference evidence="15 16" key="1">
    <citation type="submission" date="2016-10" db="EMBL/GenBank/DDBJ databases">
        <authorList>
            <person name="de Groot N.N."/>
        </authorList>
    </citation>
    <scope>NUCLEOTIDE SEQUENCE [LARGE SCALE GENOMIC DNA]</scope>
    <source>
        <strain evidence="15 16">CGMCC 1.11030</strain>
    </source>
</reference>
<feature type="transmembrane region" description="Helical" evidence="13">
    <location>
        <begin position="67"/>
        <end position="89"/>
    </location>
</feature>
<evidence type="ECO:0000256" key="4">
    <source>
        <dbReference type="ARBA" id="ARBA00022475"/>
    </source>
</evidence>
<organism evidence="15 16">
    <name type="scientific">Albimonas pacifica</name>
    <dbReference type="NCBI Taxonomy" id="1114924"/>
    <lineage>
        <taxon>Bacteria</taxon>
        <taxon>Pseudomonadati</taxon>
        <taxon>Pseudomonadota</taxon>
        <taxon>Alphaproteobacteria</taxon>
        <taxon>Rhodobacterales</taxon>
        <taxon>Paracoccaceae</taxon>
        <taxon>Albimonas</taxon>
    </lineage>
</organism>
<evidence type="ECO:0000256" key="6">
    <source>
        <dbReference type="ARBA" id="ARBA00022679"/>
    </source>
</evidence>
<evidence type="ECO:0000256" key="2">
    <source>
        <dbReference type="ARBA" id="ARBA00004429"/>
    </source>
</evidence>
<dbReference type="CDD" id="cd00075">
    <property type="entry name" value="HATPase"/>
    <property type="match status" value="1"/>
</dbReference>
<evidence type="ECO:0000256" key="8">
    <source>
        <dbReference type="ARBA" id="ARBA00022777"/>
    </source>
</evidence>
<proteinExistence type="predicted"/>
<evidence type="ECO:0000313" key="15">
    <source>
        <dbReference type="EMBL" id="SFJ08978.1"/>
    </source>
</evidence>
<evidence type="ECO:0000256" key="13">
    <source>
        <dbReference type="SAM" id="Phobius"/>
    </source>
</evidence>
<dbReference type="SMART" id="SM00388">
    <property type="entry name" value="HisKA"/>
    <property type="match status" value="1"/>
</dbReference>
<dbReference type="InterPro" id="IPR036097">
    <property type="entry name" value="HisK_dim/P_sf"/>
</dbReference>
<gene>
    <name evidence="15" type="ORF">SAMN05216258_11396</name>
</gene>
<dbReference type="PROSITE" id="PS50109">
    <property type="entry name" value="HIS_KIN"/>
    <property type="match status" value="1"/>
</dbReference>
<sequence>MTPREPPPGPAAPAAARPQGAAVPAGGPAPEAGRPPAGPDAAEAPPPAARPRRGGARSGRGPWPLRLHGVALVLLALAAGAAAAWAWAWSDAAWDARLARARTAGVQLYHALDAGGTPPVGLALSDPLPDGAPAADPALPFATEISFLSLGPGAIGGDRLRLRVLSAELSYPVSSIAGDEAAGGPAAALGAFSALLARWCAEPRVFARLGDGPWRRVEGEAIWGCADAPPDLRAPAALGLVLAAALLLGRWSAISAEFRAAAAALRTRRDEHAPIHPRGPAELREVIAAVNRRLAEERERLEKRALVLSGVSHDLGAPATRLRLRAALIEDAELRGKLERDLDEMTGMLDSVLAFTRAEMGEEARRSLSLTALVEAVVADYADLGRPVTLAAPPPRPGGPVGTLFLAARAPEPPGARVVIEARPLALRRALGNLIDNALKYGRRAEVSLEADAAAARIAVTDEGGPAADPAAMEALVAPFARGPNAAAARGAGLGLSIAAAIARQHGGALSFETAPAGLRAVLTLPRG</sequence>
<keyword evidence="8 15" id="KW-0418">Kinase</keyword>
<feature type="compositionally biased region" description="Low complexity" evidence="12">
    <location>
        <begin position="12"/>
        <end position="43"/>
    </location>
</feature>
<evidence type="ECO:0000259" key="14">
    <source>
        <dbReference type="PROSITE" id="PS50109"/>
    </source>
</evidence>
<dbReference type="Gene3D" id="3.30.565.10">
    <property type="entry name" value="Histidine kinase-like ATPase, C-terminal domain"/>
    <property type="match status" value="1"/>
</dbReference>
<comment type="subcellular location">
    <subcellularLocation>
        <location evidence="2">Cell inner membrane</location>
        <topology evidence="2">Multi-pass membrane protein</topology>
    </subcellularLocation>
</comment>
<accession>A0A1I3NHY9</accession>
<dbReference type="EC" id="2.7.13.3" evidence="3"/>
<keyword evidence="7 13" id="KW-0812">Transmembrane</keyword>
<comment type="catalytic activity">
    <reaction evidence="1">
        <text>ATP + protein L-histidine = ADP + protein N-phospho-L-histidine.</text>
        <dbReference type="EC" id="2.7.13.3"/>
    </reaction>
</comment>
<dbReference type="Gene3D" id="1.10.287.130">
    <property type="match status" value="1"/>
</dbReference>
<dbReference type="SUPFAM" id="SSF55874">
    <property type="entry name" value="ATPase domain of HSP90 chaperone/DNA topoisomerase II/histidine kinase"/>
    <property type="match status" value="1"/>
</dbReference>
<evidence type="ECO:0000313" key="16">
    <source>
        <dbReference type="Proteomes" id="UP000199377"/>
    </source>
</evidence>
<keyword evidence="10" id="KW-0902">Two-component regulatory system</keyword>
<evidence type="ECO:0000256" key="9">
    <source>
        <dbReference type="ARBA" id="ARBA00022989"/>
    </source>
</evidence>
<dbReference type="PANTHER" id="PTHR44936">
    <property type="entry name" value="SENSOR PROTEIN CREC"/>
    <property type="match status" value="1"/>
</dbReference>
<keyword evidence="16" id="KW-1185">Reference proteome</keyword>
<keyword evidence="5" id="KW-0997">Cell inner membrane</keyword>
<dbReference type="SMART" id="SM00387">
    <property type="entry name" value="HATPase_c"/>
    <property type="match status" value="1"/>
</dbReference>
<protein>
    <recommendedName>
        <fullName evidence="3">histidine kinase</fullName>
        <ecNumber evidence="3">2.7.13.3</ecNumber>
    </recommendedName>
</protein>
<evidence type="ECO:0000256" key="12">
    <source>
        <dbReference type="SAM" id="MobiDB-lite"/>
    </source>
</evidence>
<evidence type="ECO:0000256" key="5">
    <source>
        <dbReference type="ARBA" id="ARBA00022519"/>
    </source>
</evidence>
<evidence type="ECO:0000256" key="1">
    <source>
        <dbReference type="ARBA" id="ARBA00000085"/>
    </source>
</evidence>
<dbReference type="InterPro" id="IPR003594">
    <property type="entry name" value="HATPase_dom"/>
</dbReference>
<feature type="compositionally biased region" description="Pro residues" evidence="12">
    <location>
        <begin position="1"/>
        <end position="11"/>
    </location>
</feature>
<dbReference type="STRING" id="1114924.SAMN05216258_11396"/>